<evidence type="ECO:0000313" key="2">
    <source>
        <dbReference type="EMBL" id="PIC48205.1"/>
    </source>
</evidence>
<reference evidence="3" key="1">
    <citation type="submission" date="2017-10" db="EMBL/GenBank/DDBJ databases">
        <title>Rapid genome shrinkage in a self-fertile nematode reveals novel sperm competition proteins.</title>
        <authorList>
            <person name="Yin D."/>
            <person name="Schwarz E.M."/>
            <person name="Thomas C.G."/>
            <person name="Felde R.L."/>
            <person name="Korf I.F."/>
            <person name="Cutter A.D."/>
            <person name="Schartner C.M."/>
            <person name="Ralston E.J."/>
            <person name="Meyer B.J."/>
            <person name="Haag E.S."/>
        </authorList>
    </citation>
    <scope>NUCLEOTIDE SEQUENCE [LARGE SCALE GENOMIC DNA]</scope>
    <source>
        <strain evidence="3">JU1422</strain>
    </source>
</reference>
<evidence type="ECO:0000256" key="1">
    <source>
        <dbReference type="SAM" id="Coils"/>
    </source>
</evidence>
<organism evidence="2 3">
    <name type="scientific">Caenorhabditis nigoni</name>
    <dbReference type="NCBI Taxonomy" id="1611254"/>
    <lineage>
        <taxon>Eukaryota</taxon>
        <taxon>Metazoa</taxon>
        <taxon>Ecdysozoa</taxon>
        <taxon>Nematoda</taxon>
        <taxon>Chromadorea</taxon>
        <taxon>Rhabditida</taxon>
        <taxon>Rhabditina</taxon>
        <taxon>Rhabditomorpha</taxon>
        <taxon>Rhabditoidea</taxon>
        <taxon>Rhabditidae</taxon>
        <taxon>Peloderinae</taxon>
        <taxon>Caenorhabditis</taxon>
    </lineage>
</organism>
<dbReference type="Proteomes" id="UP000230233">
    <property type="component" value="Chromosome II"/>
</dbReference>
<keyword evidence="1" id="KW-0175">Coiled coil</keyword>
<proteinExistence type="predicted"/>
<name>A0A2G5V8U9_9PELO</name>
<dbReference type="EMBL" id="PDUG01000002">
    <property type="protein sequence ID" value="PIC48205.1"/>
    <property type="molecule type" value="Genomic_DNA"/>
</dbReference>
<gene>
    <name evidence="2" type="primary">Cnig_chr_II.g7273</name>
    <name evidence="2" type="ORF">B9Z55_007273</name>
</gene>
<dbReference type="OrthoDB" id="10415588at2759"/>
<keyword evidence="3" id="KW-1185">Reference proteome</keyword>
<accession>A0A2G5V8U9</accession>
<dbReference type="AlphaFoldDB" id="A0A2G5V8U9"/>
<protein>
    <submittedName>
        <fullName evidence="2">Uncharacterized protein</fullName>
    </submittedName>
</protein>
<feature type="coiled-coil region" evidence="1">
    <location>
        <begin position="181"/>
        <end position="222"/>
    </location>
</feature>
<comment type="caution">
    <text evidence="2">The sequence shown here is derived from an EMBL/GenBank/DDBJ whole genome shotgun (WGS) entry which is preliminary data.</text>
</comment>
<evidence type="ECO:0000313" key="3">
    <source>
        <dbReference type="Proteomes" id="UP000230233"/>
    </source>
</evidence>
<sequence>MPYHNDDLEMPEDLEDIEILPIGDFNIEKGGRREQFQQRQDHQIEESGPLVLENRHPHAYPVEESGPMIPEGFREPQPMPREQSGPLVLHQAMDQHQFPIQHHHQHHHYQNPPMLPREMPGTPQNLQNFPPQTFHPFQPFQHHSEFNEFDHHQLRHQIFLEIKADFDRKTKEKDQHFKKKLEDANRLVAEKDKIIEKLNTENSRLQNQVREQGEGIQLLEKQLRAHVSFPDTPREHGSFLLNRRDLPSTSDAQPIHYDSEAEIPERGFLSQIDAKWFLQRTFGGRPWRFKIQDDTTYLFDPSYFGHIKQDKRKVSGAAHIYRSAMRGIDAHVLWKDLQEDERKVWNELHSCLSIRQQREIEKGLIKIKERSTVIKREPSDDGYERAANGTAQHWQVQQVPVAMPYAPGPPYLGYHQPGMPMPPQHPMWHVPPQDQHQFQGSQNGWMGGPIMHFQMPQGAMHGQMPMDMQHRMPTEPMQAAPVPRREVHIKEEIIDVDD</sequence>